<keyword evidence="8" id="KW-1185">Reference proteome</keyword>
<feature type="non-terminal residue" evidence="7">
    <location>
        <position position="1"/>
    </location>
</feature>
<dbReference type="GO" id="GO:0046983">
    <property type="term" value="F:protein dimerization activity"/>
    <property type="evidence" value="ECO:0007669"/>
    <property type="project" value="InterPro"/>
</dbReference>
<evidence type="ECO:0000259" key="6">
    <source>
        <dbReference type="Pfam" id="PF05699"/>
    </source>
</evidence>
<reference evidence="7 8" key="1">
    <citation type="submission" date="2016-03" db="EMBL/GenBank/DDBJ databases">
        <title>EvidentialGene: Evidence-directed Construction of Genes on Genomes.</title>
        <authorList>
            <person name="Gilbert D.G."/>
            <person name="Choi J.-H."/>
            <person name="Mockaitis K."/>
            <person name="Colbourne J."/>
            <person name="Pfrender M."/>
        </authorList>
    </citation>
    <scope>NUCLEOTIDE SEQUENCE [LARGE SCALE GENOMIC DNA]</scope>
    <source>
        <strain evidence="7 8">Xinb3</strain>
        <tissue evidence="7">Complete organism</tissue>
    </source>
</reference>
<comment type="caution">
    <text evidence="7">The sequence shown here is derived from an EMBL/GenBank/DDBJ whole genome shotgun (WGS) entry which is preliminary data.</text>
</comment>
<dbReference type="SUPFAM" id="SSF53098">
    <property type="entry name" value="Ribonuclease H-like"/>
    <property type="match status" value="1"/>
</dbReference>
<dbReference type="PANTHER" id="PTHR46481:SF10">
    <property type="entry name" value="ZINC FINGER BED DOMAIN-CONTAINING PROTEIN 39"/>
    <property type="match status" value="1"/>
</dbReference>
<dbReference type="PANTHER" id="PTHR46481">
    <property type="entry name" value="ZINC FINGER BED DOMAIN-CONTAINING PROTEIN 4"/>
    <property type="match status" value="1"/>
</dbReference>
<keyword evidence="2" id="KW-0479">Metal-binding</keyword>
<evidence type="ECO:0000256" key="4">
    <source>
        <dbReference type="ARBA" id="ARBA00022833"/>
    </source>
</evidence>
<evidence type="ECO:0000313" key="8">
    <source>
        <dbReference type="Proteomes" id="UP000076858"/>
    </source>
</evidence>
<keyword evidence="4" id="KW-0862">Zinc</keyword>
<evidence type="ECO:0000256" key="1">
    <source>
        <dbReference type="ARBA" id="ARBA00004123"/>
    </source>
</evidence>
<accession>A0A164HES1</accession>
<organism evidence="7 8">
    <name type="scientific">Daphnia magna</name>
    <dbReference type="NCBI Taxonomy" id="35525"/>
    <lineage>
        <taxon>Eukaryota</taxon>
        <taxon>Metazoa</taxon>
        <taxon>Ecdysozoa</taxon>
        <taxon>Arthropoda</taxon>
        <taxon>Crustacea</taxon>
        <taxon>Branchiopoda</taxon>
        <taxon>Diplostraca</taxon>
        <taxon>Cladocera</taxon>
        <taxon>Anomopoda</taxon>
        <taxon>Daphniidae</taxon>
        <taxon>Daphnia</taxon>
    </lineage>
</organism>
<evidence type="ECO:0000313" key="7">
    <source>
        <dbReference type="EMBL" id="KZS00055.1"/>
    </source>
</evidence>
<dbReference type="Pfam" id="PF05699">
    <property type="entry name" value="Dimer_Tnp_hAT"/>
    <property type="match status" value="1"/>
</dbReference>
<dbReference type="InterPro" id="IPR052035">
    <property type="entry name" value="ZnF_BED_domain_contain"/>
</dbReference>
<sequence length="90" mass="10211">TPSLLIEVGASNENKAHQDVRPLEFWRLNSHRFPVLSPIAREIFGIPASSGSVEQVFSTATDILSAKRNRIKPCLFQSLLFIKKNYKWAK</sequence>
<dbReference type="GO" id="GO:0008270">
    <property type="term" value="F:zinc ion binding"/>
    <property type="evidence" value="ECO:0007669"/>
    <property type="project" value="UniProtKB-KW"/>
</dbReference>
<feature type="domain" description="HAT C-terminal dimerisation" evidence="6">
    <location>
        <begin position="15"/>
        <end position="85"/>
    </location>
</feature>
<keyword evidence="3" id="KW-0863">Zinc-finger</keyword>
<comment type="subcellular location">
    <subcellularLocation>
        <location evidence="1">Nucleus</location>
    </subcellularLocation>
</comment>
<dbReference type="InterPro" id="IPR012337">
    <property type="entry name" value="RNaseH-like_sf"/>
</dbReference>
<name>A0A164HES1_9CRUS</name>
<dbReference type="AlphaFoldDB" id="A0A164HES1"/>
<dbReference type="EMBL" id="LRGB01011807">
    <property type="protein sequence ID" value="KZS00055.1"/>
    <property type="molecule type" value="Genomic_DNA"/>
</dbReference>
<evidence type="ECO:0000256" key="2">
    <source>
        <dbReference type="ARBA" id="ARBA00022723"/>
    </source>
</evidence>
<dbReference type="OrthoDB" id="2438421at2759"/>
<dbReference type="Proteomes" id="UP000076858">
    <property type="component" value="Unassembled WGS sequence"/>
</dbReference>
<dbReference type="InterPro" id="IPR008906">
    <property type="entry name" value="HATC_C_dom"/>
</dbReference>
<gene>
    <name evidence="7" type="ORF">APZ42_003813</name>
</gene>
<dbReference type="GO" id="GO:0005634">
    <property type="term" value="C:nucleus"/>
    <property type="evidence" value="ECO:0007669"/>
    <property type="project" value="UniProtKB-SubCell"/>
</dbReference>
<evidence type="ECO:0000256" key="3">
    <source>
        <dbReference type="ARBA" id="ARBA00022771"/>
    </source>
</evidence>
<keyword evidence="5" id="KW-0539">Nucleus</keyword>
<dbReference type="STRING" id="35525.A0A164HES1"/>
<proteinExistence type="predicted"/>
<evidence type="ECO:0000256" key="5">
    <source>
        <dbReference type="ARBA" id="ARBA00023242"/>
    </source>
</evidence>
<protein>
    <recommendedName>
        <fullName evidence="6">HAT C-terminal dimerisation domain-containing protein</fullName>
    </recommendedName>
</protein>